<dbReference type="InterPro" id="IPR010359">
    <property type="entry name" value="IrrE_HExxH"/>
</dbReference>
<evidence type="ECO:0000256" key="4">
    <source>
        <dbReference type="ARBA" id="ARBA00023163"/>
    </source>
</evidence>
<evidence type="ECO:0000256" key="1">
    <source>
        <dbReference type="ARBA" id="ARBA00007227"/>
    </source>
</evidence>
<comment type="similarity">
    <text evidence="1">Belongs to the short-chain fatty acyl-CoA assimilation regulator (ScfR) family.</text>
</comment>
<dbReference type="InterPro" id="IPR050807">
    <property type="entry name" value="TransReg_Diox_bact_type"/>
</dbReference>
<evidence type="ECO:0000313" key="7">
    <source>
        <dbReference type="Proteomes" id="UP000238176"/>
    </source>
</evidence>
<comment type="caution">
    <text evidence="6">The sequence shown here is derived from an EMBL/GenBank/DDBJ whole genome shotgun (WGS) entry which is preliminary data.</text>
</comment>
<evidence type="ECO:0000256" key="3">
    <source>
        <dbReference type="ARBA" id="ARBA00023125"/>
    </source>
</evidence>
<dbReference type="Gene3D" id="1.10.260.40">
    <property type="entry name" value="lambda repressor-like DNA-binding domains"/>
    <property type="match status" value="1"/>
</dbReference>
<dbReference type="AlphaFoldDB" id="A0A2T0URN8"/>
<dbReference type="PANTHER" id="PTHR46797">
    <property type="entry name" value="HTH-TYPE TRANSCRIPTIONAL REGULATOR"/>
    <property type="match status" value="1"/>
</dbReference>
<dbReference type="SMART" id="SM00530">
    <property type="entry name" value="HTH_XRE"/>
    <property type="match status" value="1"/>
</dbReference>
<dbReference type="Pfam" id="PF01381">
    <property type="entry name" value="HTH_3"/>
    <property type="match status" value="1"/>
</dbReference>
<feature type="domain" description="HTH cro/C1-type" evidence="5">
    <location>
        <begin position="12"/>
        <end position="66"/>
    </location>
</feature>
<proteinExistence type="inferred from homology"/>
<dbReference type="InterPro" id="IPR026281">
    <property type="entry name" value="HTH_RamB"/>
</dbReference>
<dbReference type="InterPro" id="IPR001387">
    <property type="entry name" value="Cro/C1-type_HTH"/>
</dbReference>
<sequence length="476" mass="52250">MALRKAKVGLRLRRFREEQGLTQAALATALGISTSYVNQMESNQRPITGPVLLRLAEVYDVDVQRFSASESDRLTAQLRDALADTAHADRVSDGEARELAESMPGLAQYVVDLHRRYQHMVERNAAMSAELDSASSGRDGAGSPTAHEEVRDLFYAKRNHVAALDEAAERMYEEAALDPGSLAEGLARLLHDRYGTVVVDLEAGEANRVKRRFDPDARVLRVSPLLSPGQRAFQLATHLALVACDDLIRSEVEAADLSGDEARGLARIGLANYFAGALILPYGPFLRAAEELRYDIDLLGRRFRVGFETVAHRLSTLQRPGARGVPFFFVRVDRAGNISKRQSATDFHFSRVGGTCPLWDVYEAFASPGQIRTQLAQMPDGRSYLWVARTVTRRYGGFGTPAKTFAIGLGCDLHHAHRLVYADGLDLANPAMLTPIGPGCKVCDRKGCPQRAFPAIGAPLEVTDRQSRFTPYPSAS</sequence>
<keyword evidence="7" id="KW-1185">Reference proteome</keyword>
<keyword evidence="2" id="KW-0805">Transcription regulation</keyword>
<accession>A0A2T0URN8</accession>
<dbReference type="Proteomes" id="UP000238176">
    <property type="component" value="Unassembled WGS sequence"/>
</dbReference>
<evidence type="ECO:0000259" key="5">
    <source>
        <dbReference type="PROSITE" id="PS50943"/>
    </source>
</evidence>
<organism evidence="6 7">
    <name type="scientific">Glycomyces artemisiae</name>
    <dbReference type="NCBI Taxonomy" id="1076443"/>
    <lineage>
        <taxon>Bacteria</taxon>
        <taxon>Bacillati</taxon>
        <taxon>Actinomycetota</taxon>
        <taxon>Actinomycetes</taxon>
        <taxon>Glycomycetales</taxon>
        <taxon>Glycomycetaceae</taxon>
        <taxon>Glycomyces</taxon>
    </lineage>
</organism>
<gene>
    <name evidence="6" type="ORF">B0I28_102196</name>
</gene>
<dbReference type="GO" id="GO:0003700">
    <property type="term" value="F:DNA-binding transcription factor activity"/>
    <property type="evidence" value="ECO:0007669"/>
    <property type="project" value="TreeGrafter"/>
</dbReference>
<dbReference type="Pfam" id="PF06114">
    <property type="entry name" value="Peptidase_M78"/>
    <property type="match status" value="1"/>
</dbReference>
<dbReference type="CDD" id="cd00093">
    <property type="entry name" value="HTH_XRE"/>
    <property type="match status" value="1"/>
</dbReference>
<dbReference type="InterPro" id="IPR018653">
    <property type="entry name" value="ScfR_C"/>
</dbReference>
<keyword evidence="3" id="KW-0238">DNA-binding</keyword>
<evidence type="ECO:0000313" key="6">
    <source>
        <dbReference type="EMBL" id="PRY60591.1"/>
    </source>
</evidence>
<dbReference type="Pfam" id="PF09856">
    <property type="entry name" value="ScfRs"/>
    <property type="match status" value="1"/>
</dbReference>
<evidence type="ECO:0000256" key="2">
    <source>
        <dbReference type="ARBA" id="ARBA00023015"/>
    </source>
</evidence>
<protein>
    <recommendedName>
        <fullName evidence="5">HTH cro/C1-type domain-containing protein</fullName>
    </recommendedName>
</protein>
<dbReference type="GO" id="GO:0005829">
    <property type="term" value="C:cytosol"/>
    <property type="evidence" value="ECO:0007669"/>
    <property type="project" value="TreeGrafter"/>
</dbReference>
<dbReference type="PANTHER" id="PTHR46797:SF23">
    <property type="entry name" value="HTH-TYPE TRANSCRIPTIONAL REGULATOR SUTR"/>
    <property type="match status" value="1"/>
</dbReference>
<dbReference type="PIRSF" id="PIRSF019251">
    <property type="entry name" value="Rv0465c"/>
    <property type="match status" value="1"/>
</dbReference>
<dbReference type="GO" id="GO:0003677">
    <property type="term" value="F:DNA binding"/>
    <property type="evidence" value="ECO:0007669"/>
    <property type="project" value="UniProtKB-KW"/>
</dbReference>
<dbReference type="SUPFAM" id="SSF47413">
    <property type="entry name" value="lambda repressor-like DNA-binding domains"/>
    <property type="match status" value="1"/>
</dbReference>
<dbReference type="PROSITE" id="PS50943">
    <property type="entry name" value="HTH_CROC1"/>
    <property type="match status" value="1"/>
</dbReference>
<keyword evidence="4" id="KW-0804">Transcription</keyword>
<name>A0A2T0URN8_9ACTN</name>
<reference evidence="6 7" key="1">
    <citation type="submission" date="2018-03" db="EMBL/GenBank/DDBJ databases">
        <title>Genomic Encyclopedia of Type Strains, Phase III (KMG-III): the genomes of soil and plant-associated and newly described type strains.</title>
        <authorList>
            <person name="Whitman W."/>
        </authorList>
    </citation>
    <scope>NUCLEOTIDE SEQUENCE [LARGE SCALE GENOMIC DNA]</scope>
    <source>
        <strain evidence="6 7">CGMCC 4.7067</strain>
    </source>
</reference>
<dbReference type="InterPro" id="IPR010982">
    <property type="entry name" value="Lambda_DNA-bd_dom_sf"/>
</dbReference>
<dbReference type="EMBL" id="PVTJ01000002">
    <property type="protein sequence ID" value="PRY60591.1"/>
    <property type="molecule type" value="Genomic_DNA"/>
</dbReference>